<dbReference type="Gene3D" id="3.40.630.30">
    <property type="match status" value="1"/>
</dbReference>
<evidence type="ECO:0000313" key="2">
    <source>
        <dbReference type="EMBL" id="PPJ52422.1"/>
    </source>
</evidence>
<sequence length="244" mass="27626">MIDIRRAEISDINAIASLLAAAYIEDEQDAYMFPRRWRYSRRYLATKASIIRHAFADATSCVEVAVTRSGEDEKIAGVCIWYKDFEEAGIDDPEKVKSKRSVLHNLEGICSKIRNSNTVQFIADLCDPMCSAMNAYRMARTCADPLSKSYVEDYKADESDTYGIMDIAVHPEYQHQGIAQALISRGFEKATKEGLAVELCATPAGSVVYKKLGFRPVGPWRWSPEMMESGRGWEMLRWEPKSRD</sequence>
<dbReference type="AlphaFoldDB" id="A0A2S6BY72"/>
<dbReference type="SUPFAM" id="SSF55729">
    <property type="entry name" value="Acyl-CoA N-acyltransferases (Nat)"/>
    <property type="match status" value="1"/>
</dbReference>
<protein>
    <recommendedName>
        <fullName evidence="1">N-acetyltransferase domain-containing protein</fullName>
    </recommendedName>
</protein>
<keyword evidence="3" id="KW-1185">Reference proteome</keyword>
<feature type="domain" description="N-acetyltransferase" evidence="1">
    <location>
        <begin position="150"/>
        <end position="240"/>
    </location>
</feature>
<dbReference type="Proteomes" id="UP000237631">
    <property type="component" value="Unassembled WGS sequence"/>
</dbReference>
<dbReference type="InterPro" id="IPR016181">
    <property type="entry name" value="Acyl_CoA_acyltransferase"/>
</dbReference>
<dbReference type="InterPro" id="IPR052523">
    <property type="entry name" value="Trichothecene_AcTrans"/>
</dbReference>
<dbReference type="Pfam" id="PF13508">
    <property type="entry name" value="Acetyltransf_7"/>
    <property type="match status" value="1"/>
</dbReference>
<name>A0A2S6BY72_9PEZI</name>
<dbReference type="GO" id="GO:0016747">
    <property type="term" value="F:acyltransferase activity, transferring groups other than amino-acyl groups"/>
    <property type="evidence" value="ECO:0007669"/>
    <property type="project" value="InterPro"/>
</dbReference>
<evidence type="ECO:0000313" key="3">
    <source>
        <dbReference type="Proteomes" id="UP000237631"/>
    </source>
</evidence>
<dbReference type="STRING" id="357750.A0A2S6BY72"/>
<dbReference type="PANTHER" id="PTHR42791:SF16">
    <property type="entry name" value="N-ACETYLTRANSFERASE DOMAIN-CONTAINING PROTEIN"/>
    <property type="match status" value="1"/>
</dbReference>
<accession>A0A2S6BY72</accession>
<dbReference type="EMBL" id="PNEN01001698">
    <property type="protein sequence ID" value="PPJ52422.1"/>
    <property type="molecule type" value="Genomic_DNA"/>
</dbReference>
<organism evidence="2 3">
    <name type="scientific">Cercospora berteroae</name>
    <dbReference type="NCBI Taxonomy" id="357750"/>
    <lineage>
        <taxon>Eukaryota</taxon>
        <taxon>Fungi</taxon>
        <taxon>Dikarya</taxon>
        <taxon>Ascomycota</taxon>
        <taxon>Pezizomycotina</taxon>
        <taxon>Dothideomycetes</taxon>
        <taxon>Dothideomycetidae</taxon>
        <taxon>Mycosphaerellales</taxon>
        <taxon>Mycosphaerellaceae</taxon>
        <taxon>Cercospora</taxon>
    </lineage>
</organism>
<dbReference type="OrthoDB" id="2744543at2759"/>
<proteinExistence type="predicted"/>
<evidence type="ECO:0000259" key="1">
    <source>
        <dbReference type="PROSITE" id="PS51186"/>
    </source>
</evidence>
<comment type="caution">
    <text evidence="2">The sequence shown here is derived from an EMBL/GenBank/DDBJ whole genome shotgun (WGS) entry which is preliminary data.</text>
</comment>
<gene>
    <name evidence="2" type="ORF">CBER1_10573</name>
</gene>
<dbReference type="CDD" id="cd04301">
    <property type="entry name" value="NAT_SF"/>
    <property type="match status" value="1"/>
</dbReference>
<reference evidence="3" key="1">
    <citation type="journal article" date="2017" name="bioRxiv">
        <title>Conservation of a gene cluster reveals novel cercosporin biosynthetic mechanisms and extends production to the genus Colletotrichum.</title>
        <authorList>
            <person name="de Jonge R."/>
            <person name="Ebert M.K."/>
            <person name="Huitt-Roehl C.R."/>
            <person name="Pal P."/>
            <person name="Suttle J.C."/>
            <person name="Spanner R.E."/>
            <person name="Neubauer J.D."/>
            <person name="Jurick W.M.II."/>
            <person name="Stott K.A."/>
            <person name="Secor G.A."/>
            <person name="Thomma B.P.H.J."/>
            <person name="Van de Peer Y."/>
            <person name="Townsend C.A."/>
            <person name="Bolton M.D."/>
        </authorList>
    </citation>
    <scope>NUCLEOTIDE SEQUENCE [LARGE SCALE GENOMIC DNA]</scope>
    <source>
        <strain evidence="3">CBS538.71</strain>
    </source>
</reference>
<dbReference type="PANTHER" id="PTHR42791">
    <property type="entry name" value="GNAT FAMILY ACETYLTRANSFERASE"/>
    <property type="match status" value="1"/>
</dbReference>
<dbReference type="PROSITE" id="PS51186">
    <property type="entry name" value="GNAT"/>
    <property type="match status" value="1"/>
</dbReference>
<dbReference type="InterPro" id="IPR000182">
    <property type="entry name" value="GNAT_dom"/>
</dbReference>